<evidence type="ECO:0008006" key="5">
    <source>
        <dbReference type="Google" id="ProtNLM"/>
    </source>
</evidence>
<accession>A0ABN5DRM1</accession>
<reference evidence="3" key="1">
    <citation type="submission" date="2017-10" db="EMBL/GenBank/DDBJ databases">
        <title>Genome-wide analysis of the first isolated strain mycoplasma dispar GS01.</title>
        <authorList>
            <person name="Hao H."/>
            <person name="Chen S."/>
            <person name="Zhao P."/>
            <person name="Chu Y."/>
            <person name="Liu Y."/>
        </authorList>
    </citation>
    <scope>NUCLEOTIDE SEQUENCE [LARGE SCALE GENOMIC DNA]</scope>
    <source>
        <strain evidence="3">GS01</strain>
    </source>
</reference>
<gene>
    <name evidence="3" type="ORF">CSW10_03080</name>
</gene>
<proteinExistence type="predicted"/>
<keyword evidence="4" id="KW-1185">Reference proteome</keyword>
<feature type="domain" description="Mycoplasma immunoglobulin binding protein M2" evidence="2">
    <location>
        <begin position="236"/>
        <end position="438"/>
    </location>
</feature>
<sequence length="451" mass="50492">MIRDGYTPDPSTDGWEPKVNVVVKNIRANNNKRLNANDSKWNRYDPTQIGSLKYDGWTDSDVSGEISDLTNNKSFSPGSIKLIKYTRNQGNTAGSISEFKTLVLNADDDKAFQAFAEIMKQAANKDNSIKSIVLKNVGSTHKTQNIKQILELLPKQMQKVSLFLDDKRAINGLRGLEKFSKLSELELYTNSQTNEPNWAINPNALKNVDFISFDYINKGDIKLVQPGEKIPGSIIFDTLRWDEGDSADQVNEGLKIAFGSKIDQRVFQGTNGGRGGYPLNLDFSSSKKIKTLKGINFNEIEKIFNQKLQGWEVEAESQKNPAHVNLRFQYLYFGASKTRDSGVGNYVYKVDASDFENSQFTDRLVNTPVQQPGIYVKDENGQNLRDIPLYITGSSLNGDASSQLAKFIDVARKSATFNKIYVQDSSLKDKLSGYGLPVEVKTINVTDEQTR</sequence>
<evidence type="ECO:0000259" key="2">
    <source>
        <dbReference type="Pfam" id="PF26364"/>
    </source>
</evidence>
<evidence type="ECO:0000313" key="4">
    <source>
        <dbReference type="Proteomes" id="UP000224629"/>
    </source>
</evidence>
<organism evidence="3 4">
    <name type="scientific">Mesomycoplasma dispar</name>
    <dbReference type="NCBI Taxonomy" id="86660"/>
    <lineage>
        <taxon>Bacteria</taxon>
        <taxon>Bacillati</taxon>
        <taxon>Mycoplasmatota</taxon>
        <taxon>Mycoplasmoidales</taxon>
        <taxon>Metamycoplasmataceae</taxon>
        <taxon>Mesomycoplasma</taxon>
    </lineage>
</organism>
<name>A0ABN5DRM1_9BACT</name>
<dbReference type="NCBIfam" id="TIGR04526">
    <property type="entry name" value="predic_Ig_block"/>
    <property type="match status" value="1"/>
</dbReference>
<dbReference type="NCBIfam" id="TIGR04524">
    <property type="entry name" value="mycoplas_M_dom"/>
    <property type="match status" value="1"/>
</dbReference>
<dbReference type="Proteomes" id="UP000224629">
    <property type="component" value="Chromosome"/>
</dbReference>
<dbReference type="InterPro" id="IPR030942">
    <property type="entry name" value="Mycoplas_M_dom"/>
</dbReference>
<dbReference type="InterPro" id="IPR058860">
    <property type="entry name" value="MIB_M2"/>
</dbReference>
<evidence type="ECO:0000313" key="3">
    <source>
        <dbReference type="EMBL" id="ATP59893.1"/>
    </source>
</evidence>
<protein>
    <recommendedName>
        <fullName evidence="5">Immunoglobulin-blocking virulence protein</fullName>
    </recommendedName>
</protein>
<dbReference type="Pfam" id="PF26364">
    <property type="entry name" value="MIB_M2"/>
    <property type="match status" value="1"/>
</dbReference>
<feature type="domain" description="IgG-blocking virulence" evidence="1">
    <location>
        <begin position="22"/>
        <end position="218"/>
    </location>
</feature>
<evidence type="ECO:0000259" key="1">
    <source>
        <dbReference type="Pfam" id="PF26360"/>
    </source>
</evidence>
<dbReference type="InterPro" id="IPR030941">
    <property type="entry name" value="Predic_Ig_block"/>
</dbReference>
<dbReference type="Pfam" id="PF26360">
    <property type="entry name" value="MIB_M1"/>
    <property type="match status" value="1"/>
</dbReference>
<dbReference type="EMBL" id="CP024161">
    <property type="protein sequence ID" value="ATP59893.1"/>
    <property type="molecule type" value="Genomic_DNA"/>
</dbReference>